<dbReference type="Gene3D" id="2.60.120.260">
    <property type="entry name" value="Galactose-binding domain-like"/>
    <property type="match status" value="1"/>
</dbReference>
<dbReference type="RefSeq" id="WP_307422000.1">
    <property type="nucleotide sequence ID" value="NZ_JAUSVK010000001.1"/>
</dbReference>
<comment type="caution">
    <text evidence="1">The sequence shown here is derived from an EMBL/GenBank/DDBJ whole genome shotgun (WGS) entry which is preliminary data.</text>
</comment>
<evidence type="ECO:0000313" key="1">
    <source>
        <dbReference type="EMBL" id="MDQ0390665.1"/>
    </source>
</evidence>
<gene>
    <name evidence="1" type="ORF">J3R73_000457</name>
</gene>
<accession>A0ABU0F7V8</accession>
<proteinExistence type="predicted"/>
<reference evidence="1 2" key="1">
    <citation type="submission" date="2023-07" db="EMBL/GenBank/DDBJ databases">
        <title>Genomic Encyclopedia of Type Strains, Phase IV (KMG-IV): sequencing the most valuable type-strain genomes for metagenomic binning, comparative biology and taxonomic classification.</title>
        <authorList>
            <person name="Goeker M."/>
        </authorList>
    </citation>
    <scope>NUCLEOTIDE SEQUENCE [LARGE SCALE GENOMIC DNA]</scope>
    <source>
        <strain evidence="1 2">DSM 5896</strain>
    </source>
</reference>
<keyword evidence="2" id="KW-1185">Reference proteome</keyword>
<evidence type="ECO:0000313" key="2">
    <source>
        <dbReference type="Proteomes" id="UP001237448"/>
    </source>
</evidence>
<dbReference type="EMBL" id="JAUSVK010000001">
    <property type="protein sequence ID" value="MDQ0390665.1"/>
    <property type="molecule type" value="Genomic_DNA"/>
</dbReference>
<sequence>MSPQAQAAFDAIRAKGVFLPLLPPDLAAEDRAEVRRLAQTALLRDPLDSRALRILGQVADSDDHTATFMQASKARSLHETLALYWLVQKSFLDGDFARAITLADTLLRSQPQFSTVIVPLFASIAATKDGLEQIKSLLRSDPPWRPLFFRAFIGSVSDPRLPLTLMLDLQAAGAPPDMKDLKFYINYLMKRRLYDVAYYTWLQFLPPEQLRNVGLLFNGNFALNPSGLPFDWTITYNNGVEIDIVDDQDRPGRRSLYWEFTEGRVDTNGVSQVITLAPGTYSLQGFEKGEIQARRGLHWQVACYGTPNGALAESQPFIGSASDWKAFSMDFTVPPRNCPAQRLWLSVDAVSDSDRLVSGAAWFADIALSAKPKG</sequence>
<protein>
    <submittedName>
        <fullName evidence="1">Uncharacterized protein</fullName>
    </submittedName>
</protein>
<name>A0ABU0F7V8_9HYPH</name>
<organism evidence="1 2">
    <name type="scientific">Labrys monachus</name>
    <dbReference type="NCBI Taxonomy" id="217067"/>
    <lineage>
        <taxon>Bacteria</taxon>
        <taxon>Pseudomonadati</taxon>
        <taxon>Pseudomonadota</taxon>
        <taxon>Alphaproteobacteria</taxon>
        <taxon>Hyphomicrobiales</taxon>
        <taxon>Xanthobacteraceae</taxon>
        <taxon>Labrys</taxon>
    </lineage>
</organism>
<dbReference type="Proteomes" id="UP001237448">
    <property type="component" value="Unassembled WGS sequence"/>
</dbReference>